<evidence type="ECO:0000256" key="4">
    <source>
        <dbReference type="ARBA" id="ARBA00022759"/>
    </source>
</evidence>
<evidence type="ECO:0000256" key="2">
    <source>
        <dbReference type="ARBA" id="ARBA00022490"/>
    </source>
</evidence>
<dbReference type="PANTHER" id="PTHR28511">
    <property type="entry name" value="ENDONUCLEASE V"/>
    <property type="match status" value="1"/>
</dbReference>
<keyword evidence="2 6" id="KW-0963">Cytoplasm</keyword>
<name>A0ABP3H8B6_9ACTN</name>
<evidence type="ECO:0000256" key="1">
    <source>
        <dbReference type="ARBA" id="ARBA00004496"/>
    </source>
</evidence>
<comment type="similarity">
    <text evidence="6">Belongs to the endonuclease V family.</text>
</comment>
<keyword evidence="3 6" id="KW-0540">Nuclease</keyword>
<evidence type="ECO:0000256" key="5">
    <source>
        <dbReference type="ARBA" id="ARBA00022801"/>
    </source>
</evidence>
<evidence type="ECO:0000256" key="6">
    <source>
        <dbReference type="HAMAP-Rule" id="MF_00801"/>
    </source>
</evidence>
<comment type="subcellular location">
    <subcellularLocation>
        <location evidence="1 6">Cytoplasm</location>
    </subcellularLocation>
</comment>
<keyword evidence="5 6" id="KW-0378">Hydrolase</keyword>
<dbReference type="HAMAP" id="MF_00801">
    <property type="entry name" value="Endonuclease_5"/>
    <property type="match status" value="1"/>
</dbReference>
<dbReference type="CDD" id="cd06559">
    <property type="entry name" value="Endonuclease_V"/>
    <property type="match status" value="1"/>
</dbReference>
<comment type="function">
    <text evidence="6">DNA repair enzyme involved in the repair of deaminated bases. Selectively cleaves double-stranded DNA at the second phosphodiester bond 3' to a deoxyinosine leaving behind the intact lesion on the nicked DNA.</text>
</comment>
<feature type="binding site" evidence="6">
    <location>
        <position position="44"/>
    </location>
    <ligand>
        <name>Mg(2+)</name>
        <dbReference type="ChEBI" id="CHEBI:18420"/>
    </ligand>
</feature>
<proteinExistence type="inferred from homology"/>
<keyword evidence="9" id="KW-1185">Reference proteome</keyword>
<feature type="site" description="Interaction with target DNA" evidence="6">
    <location>
        <position position="80"/>
    </location>
</feature>
<dbReference type="Pfam" id="PF04493">
    <property type="entry name" value="Endonuclease_5"/>
    <property type="match status" value="1"/>
</dbReference>
<comment type="cofactor">
    <cofactor evidence="6">
        <name>Mg(2+)</name>
        <dbReference type="ChEBI" id="CHEBI:18420"/>
    </cofactor>
</comment>
<keyword evidence="6" id="KW-0227">DNA damage</keyword>
<dbReference type="EC" id="3.1.21.7" evidence="6"/>
<organism evidence="8 9">
    <name type="scientific">Actinoallomurus spadix</name>
    <dbReference type="NCBI Taxonomy" id="79912"/>
    <lineage>
        <taxon>Bacteria</taxon>
        <taxon>Bacillati</taxon>
        <taxon>Actinomycetota</taxon>
        <taxon>Actinomycetes</taxon>
        <taxon>Streptosporangiales</taxon>
        <taxon>Thermomonosporaceae</taxon>
        <taxon>Actinoallomurus</taxon>
    </lineage>
</organism>
<evidence type="ECO:0000256" key="3">
    <source>
        <dbReference type="ARBA" id="ARBA00022722"/>
    </source>
</evidence>
<dbReference type="Proteomes" id="UP001501822">
    <property type="component" value="Unassembled WGS sequence"/>
</dbReference>
<dbReference type="InterPro" id="IPR007581">
    <property type="entry name" value="Endonuclease-V"/>
</dbReference>
<comment type="caution">
    <text evidence="8">The sequence shown here is derived from an EMBL/GenBank/DDBJ whole genome shotgun (WGS) entry which is preliminary data.</text>
</comment>
<comment type="catalytic activity">
    <reaction evidence="6">
        <text>Endonucleolytic cleavage at apurinic or apyrimidinic sites to products with a 5'-phosphate.</text>
        <dbReference type="EC" id="3.1.21.7"/>
    </reaction>
</comment>
<sequence>MDVPDLPPWPATVREAEAVQDRLRSRIDLACPDPPSVRTVAGLDVAYAEDRLAAAIVVLDLDRLDVVEETVVLDRPSFPYVPGLFAFRELPALIEGLRRLSVTPDLLICDGHGLAHPKRFGLACHLGVLTGRPAIGVGKTRLVGAYDEPGADRGSWSSVTEDGEVVGRALRTQTGVRPVFVSVGHRVDLDTACAVTLRLTPRYRLPESTRRADRLSRRALASDRARPGGAP</sequence>
<dbReference type="PANTHER" id="PTHR28511:SF1">
    <property type="entry name" value="ENDONUCLEASE V"/>
    <property type="match status" value="1"/>
</dbReference>
<evidence type="ECO:0000313" key="9">
    <source>
        <dbReference type="Proteomes" id="UP001501822"/>
    </source>
</evidence>
<dbReference type="GO" id="GO:0004519">
    <property type="term" value="F:endonuclease activity"/>
    <property type="evidence" value="ECO:0007669"/>
    <property type="project" value="UniProtKB-KW"/>
</dbReference>
<gene>
    <name evidence="6" type="primary">nfi</name>
    <name evidence="8" type="ORF">GCM10010151_62610</name>
</gene>
<feature type="binding site" evidence="6">
    <location>
        <position position="110"/>
    </location>
    <ligand>
        <name>Mg(2+)</name>
        <dbReference type="ChEBI" id="CHEBI:18420"/>
    </ligand>
</feature>
<evidence type="ECO:0000256" key="7">
    <source>
        <dbReference type="SAM" id="MobiDB-lite"/>
    </source>
</evidence>
<dbReference type="RefSeq" id="WP_252803657.1">
    <property type="nucleotide sequence ID" value="NZ_BAAABM010000064.1"/>
</dbReference>
<feature type="region of interest" description="Disordered" evidence="7">
    <location>
        <begin position="207"/>
        <end position="231"/>
    </location>
</feature>
<keyword evidence="6" id="KW-0479">Metal-binding</keyword>
<dbReference type="Gene3D" id="3.30.2170.10">
    <property type="entry name" value="archaeoglobus fulgidus dsm 4304 superfamily"/>
    <property type="match status" value="1"/>
</dbReference>
<keyword evidence="6" id="KW-0234">DNA repair</keyword>
<dbReference type="EMBL" id="BAAABM010000064">
    <property type="protein sequence ID" value="GAA0364124.1"/>
    <property type="molecule type" value="Genomic_DNA"/>
</dbReference>
<keyword evidence="6" id="KW-0460">Magnesium</keyword>
<reference evidence="9" key="1">
    <citation type="journal article" date="2019" name="Int. J. Syst. Evol. Microbiol.">
        <title>The Global Catalogue of Microorganisms (GCM) 10K type strain sequencing project: providing services to taxonomists for standard genome sequencing and annotation.</title>
        <authorList>
            <consortium name="The Broad Institute Genomics Platform"/>
            <consortium name="The Broad Institute Genome Sequencing Center for Infectious Disease"/>
            <person name="Wu L."/>
            <person name="Ma J."/>
        </authorList>
    </citation>
    <scope>NUCLEOTIDE SEQUENCE [LARGE SCALE GENOMIC DNA]</scope>
    <source>
        <strain evidence="9">JCM 3146</strain>
    </source>
</reference>
<protein>
    <recommendedName>
        <fullName evidence="6">Endonuclease V</fullName>
        <ecNumber evidence="6">3.1.21.7</ecNumber>
    </recommendedName>
    <alternativeName>
        <fullName evidence="6">Deoxyinosine 3'endonuclease</fullName>
    </alternativeName>
    <alternativeName>
        <fullName evidence="6">Deoxyribonuclease V</fullName>
        <shortName evidence="6">DNase V</shortName>
    </alternativeName>
</protein>
<keyword evidence="4 6" id="KW-0255">Endonuclease</keyword>
<accession>A0ABP3H8B6</accession>
<evidence type="ECO:0000313" key="8">
    <source>
        <dbReference type="EMBL" id="GAA0364124.1"/>
    </source>
</evidence>